<dbReference type="PANTHER" id="PTHR32071:SF119">
    <property type="entry name" value="SIGMA L-DEPENDENT TRANSCRIPTIONAL REGULATOR YPLP-RELATED"/>
    <property type="match status" value="1"/>
</dbReference>
<evidence type="ECO:0000256" key="7">
    <source>
        <dbReference type="PROSITE-ProRule" id="PRU00169"/>
    </source>
</evidence>
<dbReference type="Pfam" id="PF02954">
    <property type="entry name" value="HTH_8"/>
    <property type="match status" value="1"/>
</dbReference>
<dbReference type="SUPFAM" id="SSF52172">
    <property type="entry name" value="CheY-like"/>
    <property type="match status" value="1"/>
</dbReference>
<feature type="domain" description="Sigma-54 factor interaction" evidence="8">
    <location>
        <begin position="143"/>
        <end position="373"/>
    </location>
</feature>
<dbReference type="FunFam" id="3.40.50.300:FF:000006">
    <property type="entry name" value="DNA-binding transcriptional regulator NtrC"/>
    <property type="match status" value="1"/>
</dbReference>
<keyword evidence="4" id="KW-0805">Transcription regulation</keyword>
<gene>
    <name evidence="10" type="ORF">SAMN02745123_02386</name>
</gene>
<dbReference type="PROSITE" id="PS00676">
    <property type="entry name" value="SIGMA54_INTERACT_2"/>
    <property type="match status" value="1"/>
</dbReference>
<dbReference type="Pfam" id="PF00072">
    <property type="entry name" value="Response_reg"/>
    <property type="match status" value="1"/>
</dbReference>
<dbReference type="PROSITE" id="PS00675">
    <property type="entry name" value="SIGMA54_INTERACT_1"/>
    <property type="match status" value="1"/>
</dbReference>
<dbReference type="InterPro" id="IPR003593">
    <property type="entry name" value="AAA+_ATPase"/>
</dbReference>
<evidence type="ECO:0000313" key="10">
    <source>
        <dbReference type="EMBL" id="SHK58285.1"/>
    </source>
</evidence>
<dbReference type="GO" id="GO:0006355">
    <property type="term" value="P:regulation of DNA-templated transcription"/>
    <property type="evidence" value="ECO:0007669"/>
    <property type="project" value="InterPro"/>
</dbReference>
<protein>
    <recommendedName>
        <fullName evidence="1">Stage 0 sporulation protein A homolog</fullName>
    </recommendedName>
</protein>
<dbReference type="SUPFAM" id="SSF46689">
    <property type="entry name" value="Homeodomain-like"/>
    <property type="match status" value="1"/>
</dbReference>
<dbReference type="Gene3D" id="1.10.10.60">
    <property type="entry name" value="Homeodomain-like"/>
    <property type="match status" value="1"/>
</dbReference>
<dbReference type="OrthoDB" id="9803970at2"/>
<dbReference type="InterPro" id="IPR027417">
    <property type="entry name" value="P-loop_NTPase"/>
</dbReference>
<dbReference type="GO" id="GO:0043565">
    <property type="term" value="F:sequence-specific DNA binding"/>
    <property type="evidence" value="ECO:0007669"/>
    <property type="project" value="InterPro"/>
</dbReference>
<dbReference type="InterPro" id="IPR025662">
    <property type="entry name" value="Sigma_54_int_dom_ATP-bd_1"/>
</dbReference>
<feature type="domain" description="Response regulatory" evidence="9">
    <location>
        <begin position="4"/>
        <end position="117"/>
    </location>
</feature>
<organism evidence="10 11">
    <name type="scientific">Desulforamulus aeronauticus DSM 10349</name>
    <dbReference type="NCBI Taxonomy" id="1121421"/>
    <lineage>
        <taxon>Bacteria</taxon>
        <taxon>Bacillati</taxon>
        <taxon>Bacillota</taxon>
        <taxon>Clostridia</taxon>
        <taxon>Eubacteriales</taxon>
        <taxon>Peptococcaceae</taxon>
        <taxon>Desulforamulus</taxon>
    </lineage>
</organism>
<dbReference type="SMART" id="SM00448">
    <property type="entry name" value="REC"/>
    <property type="match status" value="1"/>
</dbReference>
<evidence type="ECO:0000256" key="2">
    <source>
        <dbReference type="ARBA" id="ARBA00022741"/>
    </source>
</evidence>
<dbReference type="InterPro" id="IPR001789">
    <property type="entry name" value="Sig_transdc_resp-reg_receiver"/>
</dbReference>
<keyword evidence="11" id="KW-1185">Reference proteome</keyword>
<sequence length="464" mass="52276">MSVHVLVVDDEQQIQSLFKKMLGSQYDVTVTGDIQSARWELALKQYQVALIDLRLPDGTGMELLNHIRTLQPACRCILMTGYGSVKTAVQAIGQGAYNYIEKPFTSLEDIYKLIQGAIDSREDDNTSLEYKQIKKVAKQVNMAIGDSFAMRQLITSAYRIAKKKISVLITGETGTGKEVLARFIHAASDRCNNIFIPVNCGSFHENLLESELFGHEKGAFTGSTSIRKGIFELADKGTLFFDELGEASQSIQVKLLRVLETGIFVRLGGEKPILTDVRIITATNSPIEKLVQQNKFREDLYYRLNVVRLEIPPLRERTEDIPEFIKSFARQIAADYHLTKVPVFTELAIEILKSYPWYGNIRELYNVIQKMVAEDLQGVIDAPSIPKNILNVVENPKGLENNKTPETGFDSGKGFSENDFVPKPLHEIEREFIQKTLAYFKGNISLAAEALEISRATLYRKIKQ</sequence>
<evidence type="ECO:0000256" key="5">
    <source>
        <dbReference type="ARBA" id="ARBA00023163"/>
    </source>
</evidence>
<evidence type="ECO:0000259" key="9">
    <source>
        <dbReference type="PROSITE" id="PS50110"/>
    </source>
</evidence>
<dbReference type="InterPro" id="IPR025943">
    <property type="entry name" value="Sigma_54_int_dom_ATP-bd_2"/>
</dbReference>
<evidence type="ECO:0000313" key="11">
    <source>
        <dbReference type="Proteomes" id="UP000183997"/>
    </source>
</evidence>
<dbReference type="AlphaFoldDB" id="A0A1M6TMR6"/>
<dbReference type="PRINTS" id="PR01590">
    <property type="entry name" value="HTHFIS"/>
</dbReference>
<dbReference type="InterPro" id="IPR011006">
    <property type="entry name" value="CheY-like_superfamily"/>
</dbReference>
<keyword evidence="5" id="KW-0804">Transcription</keyword>
<dbReference type="EMBL" id="FRAR01000017">
    <property type="protein sequence ID" value="SHK58285.1"/>
    <property type="molecule type" value="Genomic_DNA"/>
</dbReference>
<reference evidence="11" key="1">
    <citation type="submission" date="2016-11" db="EMBL/GenBank/DDBJ databases">
        <authorList>
            <person name="Varghese N."/>
            <person name="Submissions S."/>
        </authorList>
    </citation>
    <scope>NUCLEOTIDE SEQUENCE [LARGE SCALE GENOMIC DNA]</scope>
    <source>
        <strain evidence="11">DSM 10349</strain>
    </source>
</reference>
<dbReference type="STRING" id="1121421.SAMN02745123_02386"/>
<name>A0A1M6TMR6_9FIRM</name>
<dbReference type="GO" id="GO:0005524">
    <property type="term" value="F:ATP binding"/>
    <property type="evidence" value="ECO:0007669"/>
    <property type="project" value="UniProtKB-KW"/>
</dbReference>
<dbReference type="Gene3D" id="1.10.8.60">
    <property type="match status" value="1"/>
</dbReference>
<dbReference type="Gene3D" id="3.40.50.2300">
    <property type="match status" value="1"/>
</dbReference>
<keyword evidence="2" id="KW-0547">Nucleotide-binding</keyword>
<dbReference type="Proteomes" id="UP000183997">
    <property type="component" value="Unassembled WGS sequence"/>
</dbReference>
<dbReference type="SMART" id="SM00382">
    <property type="entry name" value="AAA"/>
    <property type="match status" value="1"/>
</dbReference>
<dbReference type="InterPro" id="IPR002197">
    <property type="entry name" value="HTH_Fis"/>
</dbReference>
<evidence type="ECO:0000259" key="8">
    <source>
        <dbReference type="PROSITE" id="PS50045"/>
    </source>
</evidence>
<dbReference type="GO" id="GO:0000160">
    <property type="term" value="P:phosphorelay signal transduction system"/>
    <property type="evidence" value="ECO:0007669"/>
    <property type="project" value="InterPro"/>
</dbReference>
<dbReference type="Pfam" id="PF25601">
    <property type="entry name" value="AAA_lid_14"/>
    <property type="match status" value="1"/>
</dbReference>
<keyword evidence="7" id="KW-0597">Phosphoprotein</keyword>
<evidence type="ECO:0000256" key="4">
    <source>
        <dbReference type="ARBA" id="ARBA00023015"/>
    </source>
</evidence>
<dbReference type="Gene3D" id="3.40.50.300">
    <property type="entry name" value="P-loop containing nucleotide triphosphate hydrolases"/>
    <property type="match status" value="1"/>
</dbReference>
<dbReference type="PROSITE" id="PS50110">
    <property type="entry name" value="RESPONSE_REGULATORY"/>
    <property type="match status" value="1"/>
</dbReference>
<keyword evidence="3" id="KW-0067">ATP-binding</keyword>
<dbReference type="Pfam" id="PF00158">
    <property type="entry name" value="Sigma54_activat"/>
    <property type="match status" value="1"/>
</dbReference>
<evidence type="ECO:0000256" key="6">
    <source>
        <dbReference type="ARBA" id="ARBA00024867"/>
    </source>
</evidence>
<comment type="function">
    <text evidence="6">May play the central regulatory role in sporulation. It may be an element of the effector pathway responsible for the activation of sporulation genes in response to nutritional stress. Spo0A may act in concert with spo0H (a sigma factor) to control the expression of some genes that are critical to the sporulation process.</text>
</comment>
<accession>A0A1M6TMR6</accession>
<dbReference type="CDD" id="cd00009">
    <property type="entry name" value="AAA"/>
    <property type="match status" value="1"/>
</dbReference>
<dbReference type="RefSeq" id="WP_072914592.1">
    <property type="nucleotide sequence ID" value="NZ_FRAR01000017.1"/>
</dbReference>
<dbReference type="PROSITE" id="PS50045">
    <property type="entry name" value="SIGMA54_INTERACT_4"/>
    <property type="match status" value="1"/>
</dbReference>
<dbReference type="InterPro" id="IPR009057">
    <property type="entry name" value="Homeodomain-like_sf"/>
</dbReference>
<dbReference type="SUPFAM" id="SSF52540">
    <property type="entry name" value="P-loop containing nucleoside triphosphate hydrolases"/>
    <property type="match status" value="1"/>
</dbReference>
<evidence type="ECO:0000256" key="3">
    <source>
        <dbReference type="ARBA" id="ARBA00022840"/>
    </source>
</evidence>
<feature type="modified residue" description="4-aspartylphosphate" evidence="7">
    <location>
        <position position="52"/>
    </location>
</feature>
<dbReference type="PANTHER" id="PTHR32071">
    <property type="entry name" value="TRANSCRIPTIONAL REGULATORY PROTEIN"/>
    <property type="match status" value="1"/>
</dbReference>
<dbReference type="InterPro" id="IPR002078">
    <property type="entry name" value="Sigma_54_int"/>
</dbReference>
<evidence type="ECO:0000256" key="1">
    <source>
        <dbReference type="ARBA" id="ARBA00018672"/>
    </source>
</evidence>
<proteinExistence type="predicted"/>
<dbReference type="InterPro" id="IPR058031">
    <property type="entry name" value="AAA_lid_NorR"/>
</dbReference>